<dbReference type="InterPro" id="IPR036259">
    <property type="entry name" value="MFS_trans_sf"/>
</dbReference>
<feature type="transmembrane region" description="Helical" evidence="1">
    <location>
        <begin position="132"/>
        <end position="154"/>
    </location>
</feature>
<evidence type="ECO:0000313" key="3">
    <source>
        <dbReference type="Proteomes" id="UP000179284"/>
    </source>
</evidence>
<accession>A0A1D9NY94</accession>
<feature type="transmembrane region" description="Helical" evidence="1">
    <location>
        <begin position="319"/>
        <end position="337"/>
    </location>
</feature>
<feature type="transmembrane region" description="Helical" evidence="1">
    <location>
        <begin position="343"/>
        <end position="370"/>
    </location>
</feature>
<dbReference type="KEGG" id="bhu:bhn_I0085"/>
<feature type="transmembrane region" description="Helical" evidence="1">
    <location>
        <begin position="205"/>
        <end position="225"/>
    </location>
</feature>
<dbReference type="Pfam" id="PF13347">
    <property type="entry name" value="MFS_2"/>
    <property type="match status" value="1"/>
</dbReference>
<keyword evidence="1" id="KW-0812">Transmembrane</keyword>
<protein>
    <submittedName>
        <fullName evidence="2">Sugar transporter glycoside-pentoside-hexuronide:cation symporter family</fullName>
    </submittedName>
</protein>
<reference evidence="3" key="1">
    <citation type="submission" date="2016-10" db="EMBL/GenBank/DDBJ databases">
        <title>The complete genome sequence of the rumen bacterium Butyrivibrio hungatei MB2003.</title>
        <authorList>
            <person name="Palevich N."/>
            <person name="Kelly W.J."/>
            <person name="Leahy S.C."/>
            <person name="Altermann E."/>
            <person name="Rakonjac J."/>
            <person name="Attwood G.T."/>
        </authorList>
    </citation>
    <scope>NUCLEOTIDE SEQUENCE [LARGE SCALE GENOMIC DNA]</scope>
    <source>
        <strain evidence="3">MB2003</strain>
    </source>
</reference>
<dbReference type="GO" id="GO:0015293">
    <property type="term" value="F:symporter activity"/>
    <property type="evidence" value="ECO:0007669"/>
    <property type="project" value="InterPro"/>
</dbReference>
<sequence>MKQLKPITNKLLWIFALGQFGWSLLSGVVSNWMVYYYTGSPDAQNPNTGIFASGITQNPIIFKLTLFGLVLAAGRIFDAITDPLVAGWSDRCTNKKGRRIPFLRAMAIPFALCTIGLFVLPQTGNIVVNDLVLFILLLVFYLFMTMFCTPYNALIAELGDTQQHRINVSTYISFTFIVGQSISFLLPNLAGALTSLAGQKDGIRLAVAIMAAIACISMMIPAFYIKERDYIDSKPSDTKPFKSLGKTFSNGQFRRFVYSDVIYFFALTLFQTGLAFYETKLMEIEDTWTFLLTATMTFISVLLYPVVNILAKKIGKKSLIIFGFFSYCCVFAITSFCGKGLQWGFIIAVTAAIPMAILGILPQACVADVAELTRLESGEDRSGMFFAARTFAFKLGQALALVTFTSVTVAETKQSYRTTAVVAFICCFIGACIFFAYNEKMILSKIKELKGSDEF</sequence>
<feature type="transmembrane region" description="Helical" evidence="1">
    <location>
        <begin position="416"/>
        <end position="437"/>
    </location>
</feature>
<dbReference type="EMBL" id="CP017831">
    <property type="protein sequence ID" value="AOZ95121.1"/>
    <property type="molecule type" value="Genomic_DNA"/>
</dbReference>
<feature type="transmembrane region" description="Helical" evidence="1">
    <location>
        <begin position="12"/>
        <end position="37"/>
    </location>
</feature>
<dbReference type="SUPFAM" id="SSF103473">
    <property type="entry name" value="MFS general substrate transporter"/>
    <property type="match status" value="1"/>
</dbReference>
<dbReference type="RefSeq" id="WP_071174939.1">
    <property type="nucleotide sequence ID" value="NZ_CP017831.1"/>
</dbReference>
<dbReference type="GO" id="GO:0005886">
    <property type="term" value="C:plasma membrane"/>
    <property type="evidence" value="ECO:0007669"/>
    <property type="project" value="TreeGrafter"/>
</dbReference>
<feature type="transmembrane region" description="Helical" evidence="1">
    <location>
        <begin position="391"/>
        <end position="410"/>
    </location>
</feature>
<keyword evidence="1" id="KW-0472">Membrane</keyword>
<dbReference type="Gene3D" id="1.20.1250.20">
    <property type="entry name" value="MFS general substrate transporter like domains"/>
    <property type="match status" value="2"/>
</dbReference>
<keyword evidence="3" id="KW-1185">Reference proteome</keyword>
<evidence type="ECO:0000313" key="2">
    <source>
        <dbReference type="EMBL" id="AOZ95121.1"/>
    </source>
</evidence>
<dbReference type="PANTHER" id="PTHR11328">
    <property type="entry name" value="MAJOR FACILITATOR SUPERFAMILY DOMAIN-CONTAINING PROTEIN"/>
    <property type="match status" value="1"/>
</dbReference>
<dbReference type="InterPro" id="IPR039672">
    <property type="entry name" value="MFS_2"/>
</dbReference>
<gene>
    <name evidence="2" type="ORF">bhn_I0085</name>
</gene>
<proteinExistence type="predicted"/>
<keyword evidence="1" id="KW-1133">Transmembrane helix</keyword>
<dbReference type="GO" id="GO:0008643">
    <property type="term" value="P:carbohydrate transport"/>
    <property type="evidence" value="ECO:0007669"/>
    <property type="project" value="InterPro"/>
</dbReference>
<keyword evidence="2" id="KW-0762">Sugar transport</keyword>
<dbReference type="AlphaFoldDB" id="A0A1D9NY94"/>
<feature type="transmembrane region" description="Helical" evidence="1">
    <location>
        <begin position="60"/>
        <end position="81"/>
    </location>
</feature>
<feature type="transmembrane region" description="Helical" evidence="1">
    <location>
        <begin position="166"/>
        <end position="185"/>
    </location>
</feature>
<organism evidence="2 3">
    <name type="scientific">Butyrivibrio hungatei</name>
    <dbReference type="NCBI Taxonomy" id="185008"/>
    <lineage>
        <taxon>Bacteria</taxon>
        <taxon>Bacillati</taxon>
        <taxon>Bacillota</taxon>
        <taxon>Clostridia</taxon>
        <taxon>Lachnospirales</taxon>
        <taxon>Lachnospiraceae</taxon>
        <taxon>Butyrivibrio</taxon>
    </lineage>
</organism>
<feature type="transmembrane region" description="Helical" evidence="1">
    <location>
        <begin position="102"/>
        <end position="120"/>
    </location>
</feature>
<dbReference type="Proteomes" id="UP000179284">
    <property type="component" value="Chromosome I"/>
</dbReference>
<feature type="transmembrane region" description="Helical" evidence="1">
    <location>
        <begin position="288"/>
        <end position="307"/>
    </location>
</feature>
<name>A0A1D9NY94_9FIRM</name>
<dbReference type="PANTHER" id="PTHR11328:SF24">
    <property type="entry name" value="MAJOR FACILITATOR SUPERFAMILY (MFS) PROFILE DOMAIN-CONTAINING PROTEIN"/>
    <property type="match status" value="1"/>
</dbReference>
<keyword evidence="2" id="KW-0813">Transport</keyword>
<evidence type="ECO:0000256" key="1">
    <source>
        <dbReference type="SAM" id="Phobius"/>
    </source>
</evidence>
<dbReference type="OrthoDB" id="9764596at2"/>
<feature type="transmembrane region" description="Helical" evidence="1">
    <location>
        <begin position="256"/>
        <end position="276"/>
    </location>
</feature>